<evidence type="ECO:0000313" key="1">
    <source>
        <dbReference type="EMBL" id="QJA76845.1"/>
    </source>
</evidence>
<dbReference type="EMBL" id="MT142891">
    <property type="protein sequence ID" value="QJA90113.1"/>
    <property type="molecule type" value="Genomic_DNA"/>
</dbReference>
<gene>
    <name evidence="1" type="ORF">MM415A01425_0011</name>
    <name evidence="2" type="ORF">MM415B02443_0011</name>
</gene>
<organism evidence="1">
    <name type="scientific">viral metagenome</name>
    <dbReference type="NCBI Taxonomy" id="1070528"/>
    <lineage>
        <taxon>unclassified sequences</taxon>
        <taxon>metagenomes</taxon>
        <taxon>organismal metagenomes</taxon>
    </lineage>
</organism>
<reference evidence="1" key="1">
    <citation type="submission" date="2020-03" db="EMBL/GenBank/DDBJ databases">
        <title>The deep terrestrial virosphere.</title>
        <authorList>
            <person name="Holmfeldt K."/>
            <person name="Nilsson E."/>
            <person name="Simone D."/>
            <person name="Lopez-Fernandez M."/>
            <person name="Wu X."/>
            <person name="de Brujin I."/>
            <person name="Lundin D."/>
            <person name="Andersson A."/>
            <person name="Bertilsson S."/>
            <person name="Dopson M."/>
        </authorList>
    </citation>
    <scope>NUCLEOTIDE SEQUENCE</scope>
    <source>
        <strain evidence="1">MM415A01425</strain>
        <strain evidence="2">MM415B02443</strain>
    </source>
</reference>
<name>A0A6M3K6I7_9ZZZZ</name>
<evidence type="ECO:0000313" key="2">
    <source>
        <dbReference type="EMBL" id="QJA90113.1"/>
    </source>
</evidence>
<dbReference type="AlphaFoldDB" id="A0A6M3K6I7"/>
<accession>A0A6M3K6I7</accession>
<protein>
    <submittedName>
        <fullName evidence="1">Uncharacterized protein</fullName>
    </submittedName>
</protein>
<sequence length="235" mass="26983">MQLLAIHDQINFFTNTTTTEYSDNDMSANVTRWAHLLTTEIKDAMDSWDFQYEYATANLAANQREYIFPSALLTIKKVQLKLDGTNWVDAPFFDPTETGVPIASETDITNQFNNNEPFIDIGDRSLFIYSGTISNVTAGIKIWYTEENVGQDTNKDDITSFSTDTDTPNIAEAFQRGLVYGPAMDWFTKFEMTDQARSMENKLEKIISRMKQFYGQRVQGQKYNFQSAYGLEDYE</sequence>
<dbReference type="EMBL" id="MT142247">
    <property type="protein sequence ID" value="QJA76845.1"/>
    <property type="molecule type" value="Genomic_DNA"/>
</dbReference>
<proteinExistence type="predicted"/>